<comment type="caution">
    <text evidence="2">The sequence shown here is derived from an EMBL/GenBank/DDBJ whole genome shotgun (WGS) entry which is preliminary data.</text>
</comment>
<accession>A0ABT7LCW1</accession>
<keyword evidence="3" id="KW-1185">Reference proteome</keyword>
<dbReference type="InterPro" id="IPR004027">
    <property type="entry name" value="SEC_C_motif"/>
</dbReference>
<dbReference type="RefSeq" id="WP_285934389.1">
    <property type="nucleotide sequence ID" value="NZ_JASTZU010000063.1"/>
</dbReference>
<dbReference type="InterPro" id="IPR019734">
    <property type="entry name" value="TPR_rpt"/>
</dbReference>
<dbReference type="SUPFAM" id="SSF103642">
    <property type="entry name" value="Sec-C motif"/>
    <property type="match status" value="1"/>
</dbReference>
<dbReference type="Gene3D" id="1.25.40.10">
    <property type="entry name" value="Tetratricopeptide repeat domain"/>
    <property type="match status" value="1"/>
</dbReference>
<name>A0ABT7LCW1_9BACI</name>
<dbReference type="PROSITE" id="PS50005">
    <property type="entry name" value="TPR"/>
    <property type="match status" value="1"/>
</dbReference>
<evidence type="ECO:0000256" key="1">
    <source>
        <dbReference type="PROSITE-ProRule" id="PRU00339"/>
    </source>
</evidence>
<feature type="repeat" description="TPR" evidence="1">
    <location>
        <begin position="495"/>
        <end position="528"/>
    </location>
</feature>
<dbReference type="Proteomes" id="UP001235343">
    <property type="component" value="Unassembled WGS sequence"/>
</dbReference>
<dbReference type="EMBL" id="JASTZU010000063">
    <property type="protein sequence ID" value="MDL4843097.1"/>
    <property type="molecule type" value="Genomic_DNA"/>
</dbReference>
<proteinExistence type="predicted"/>
<keyword evidence="1" id="KW-0802">TPR repeat</keyword>
<sequence>MSIGRNDPCPCGSGKKHKKCCMNNIVSLDSVITSELDQLQQELFFYAEHNYEVELSEIISDLLGETDIRDKDGEEELTFVLFLMWVIFQVEIDDSTIVNDFIKEKENKKSVRPSVFKHLEHWKGTPPTFSVIRDVLSKSSIEVEDLFTKEVKKVHHFGEHLELEKNGLLLGFMVPYGEFHTYLPLFLDFSAEQAEDIIEMVEDSFQESEFIDPNEYMVHTFPDYVKLFITGEDNIGFTQLEWSNPFHKMVADIFEKRVNEENNYPNEYTETGIMLWYLYCQKEDPVFRKPAVYAAALHYFADTNFPLLEMYTQKELAESYQVAVTSLSKAYRKLEDGLTEEMDQLDVYLNQMEEEEEPFERMSIEKTMRQATEAIQDKEFDSIEELDKYVKEVINQPELKNNVQRSKREQAQDLIYQAYETTNKENRIRLAKQALNQYPNTPDAYNILGDIESNPIKALQKYKTGMEVGEQDLGKKFFERNEGMFWGLVETRPYMRAKYNYAVTLMEISDFEKAIKQMEELIELNENDNQGIRDILFLAYVGTKKFQLAKNLLDKFSEDFMASGAYNNVLIEYLLNGITSKLNKLLKQAKNVNPHVIKYLIGSTKVPNKVPEYYKPGDKNEAAMYVLESHFLWKQEKELMEWLKK</sequence>
<dbReference type="InterPro" id="IPR011990">
    <property type="entry name" value="TPR-like_helical_dom_sf"/>
</dbReference>
<reference evidence="2 3" key="1">
    <citation type="submission" date="2023-06" db="EMBL/GenBank/DDBJ databases">
        <title>Aquibacillus rhizosphaerae LR5S19.</title>
        <authorList>
            <person name="Sun J.-Q."/>
        </authorList>
    </citation>
    <scope>NUCLEOTIDE SEQUENCE [LARGE SCALE GENOMIC DNA]</scope>
    <source>
        <strain evidence="2 3">LR5S19</strain>
    </source>
</reference>
<dbReference type="SUPFAM" id="SSF81901">
    <property type="entry name" value="HCP-like"/>
    <property type="match status" value="1"/>
</dbReference>
<gene>
    <name evidence="2" type="ORF">QQS35_21905</name>
</gene>
<dbReference type="Gene3D" id="3.10.450.50">
    <property type="match status" value="1"/>
</dbReference>
<evidence type="ECO:0000313" key="3">
    <source>
        <dbReference type="Proteomes" id="UP001235343"/>
    </source>
</evidence>
<protein>
    <submittedName>
        <fullName evidence="2">SEC-C metal-binding domain-containing protein</fullName>
    </submittedName>
</protein>
<evidence type="ECO:0000313" key="2">
    <source>
        <dbReference type="EMBL" id="MDL4843097.1"/>
    </source>
</evidence>
<dbReference type="Pfam" id="PF02810">
    <property type="entry name" value="SEC-C"/>
    <property type="match status" value="1"/>
</dbReference>
<organism evidence="2 3">
    <name type="scientific">Aquibacillus rhizosphaerae</name>
    <dbReference type="NCBI Taxonomy" id="3051431"/>
    <lineage>
        <taxon>Bacteria</taxon>
        <taxon>Bacillati</taxon>
        <taxon>Bacillota</taxon>
        <taxon>Bacilli</taxon>
        <taxon>Bacillales</taxon>
        <taxon>Bacillaceae</taxon>
        <taxon>Aquibacillus</taxon>
    </lineage>
</organism>